<reference evidence="1 2" key="1">
    <citation type="journal article" date="2012" name="Genome Biol.">
        <title>Sequencing three crocodilian genomes to illuminate the evolution of archosaurs and amniotes.</title>
        <authorList>
            <person name="St John J.A."/>
            <person name="Braun E.L."/>
            <person name="Isberg S.R."/>
            <person name="Miles L.G."/>
            <person name="Chong A.Y."/>
            <person name="Gongora J."/>
            <person name="Dalzell P."/>
            <person name="Moran C."/>
            <person name="Bed'hom B."/>
            <person name="Abzhanov A."/>
            <person name="Burgess S.C."/>
            <person name="Cooksey A.M."/>
            <person name="Castoe T.A."/>
            <person name="Crawford N.G."/>
            <person name="Densmore L.D."/>
            <person name="Drew J.C."/>
            <person name="Edwards S.V."/>
            <person name="Faircloth B.C."/>
            <person name="Fujita M.K."/>
            <person name="Greenwold M.J."/>
            <person name="Hoffmann F.G."/>
            <person name="Howard J.M."/>
            <person name="Iguchi T."/>
            <person name="Janes D.E."/>
            <person name="Khan S.Y."/>
            <person name="Kohno S."/>
            <person name="de Koning A.J."/>
            <person name="Lance S.L."/>
            <person name="McCarthy F.M."/>
            <person name="McCormack J.E."/>
            <person name="Merchant M.E."/>
            <person name="Peterson D.G."/>
            <person name="Pollock D.D."/>
            <person name="Pourmand N."/>
            <person name="Raney B.J."/>
            <person name="Roessler K.A."/>
            <person name="Sanford J.R."/>
            <person name="Sawyer R.H."/>
            <person name="Schmidt C.J."/>
            <person name="Triplett E.W."/>
            <person name="Tuberville T.D."/>
            <person name="Venegas-Anaya M."/>
            <person name="Howard J.T."/>
            <person name="Jarvis E.D."/>
            <person name="Guillette L.J.Jr."/>
            <person name="Glenn T.C."/>
            <person name="Green R.E."/>
            <person name="Ray D.A."/>
        </authorList>
    </citation>
    <scope>NUCLEOTIDE SEQUENCE [LARGE SCALE GENOMIC DNA]</scope>
    <source>
        <strain evidence="1">KSC_2009_1</strain>
    </source>
</reference>
<name>A0A151N5W3_ALLMI</name>
<proteinExistence type="predicted"/>
<organism evidence="1 2">
    <name type="scientific">Alligator mississippiensis</name>
    <name type="common">American alligator</name>
    <dbReference type="NCBI Taxonomy" id="8496"/>
    <lineage>
        <taxon>Eukaryota</taxon>
        <taxon>Metazoa</taxon>
        <taxon>Chordata</taxon>
        <taxon>Craniata</taxon>
        <taxon>Vertebrata</taxon>
        <taxon>Euteleostomi</taxon>
        <taxon>Archelosauria</taxon>
        <taxon>Archosauria</taxon>
        <taxon>Crocodylia</taxon>
        <taxon>Alligatoridae</taxon>
        <taxon>Alligatorinae</taxon>
        <taxon>Alligator</taxon>
    </lineage>
</organism>
<gene>
    <name evidence="1" type="ORF">Y1Q_0007197</name>
</gene>
<dbReference type="AlphaFoldDB" id="A0A151N5W3"/>
<dbReference type="EMBL" id="AKHW03004004">
    <property type="protein sequence ID" value="KYO32216.1"/>
    <property type="molecule type" value="Genomic_DNA"/>
</dbReference>
<accession>A0A151N5W3</accession>
<protein>
    <submittedName>
        <fullName evidence="1">Uncharacterized protein</fullName>
    </submittedName>
</protein>
<comment type="caution">
    <text evidence="1">The sequence shown here is derived from an EMBL/GenBank/DDBJ whole genome shotgun (WGS) entry which is preliminary data.</text>
</comment>
<sequence>MHGSWQSQIPREQLTSSTAYAVLLASDLRPPFCPGVWFAHACVQLCPTEIGCAAKKANANRTTCFRARRCPFTPTESG</sequence>
<dbReference type="Proteomes" id="UP000050525">
    <property type="component" value="Unassembled WGS sequence"/>
</dbReference>
<evidence type="ECO:0000313" key="1">
    <source>
        <dbReference type="EMBL" id="KYO32216.1"/>
    </source>
</evidence>
<keyword evidence="2" id="KW-1185">Reference proteome</keyword>
<evidence type="ECO:0000313" key="2">
    <source>
        <dbReference type="Proteomes" id="UP000050525"/>
    </source>
</evidence>